<dbReference type="InterPro" id="IPR004821">
    <property type="entry name" value="Cyt_trans-like"/>
</dbReference>
<evidence type="ECO:0000313" key="15">
    <source>
        <dbReference type="Proteomes" id="UP000529946"/>
    </source>
</evidence>
<organism evidence="14 15">
    <name type="scientific">Brevundimonas lenta</name>
    <dbReference type="NCBI Taxonomy" id="424796"/>
    <lineage>
        <taxon>Bacteria</taxon>
        <taxon>Pseudomonadati</taxon>
        <taxon>Pseudomonadota</taxon>
        <taxon>Alphaproteobacteria</taxon>
        <taxon>Caulobacterales</taxon>
        <taxon>Caulobacteraceae</taxon>
        <taxon>Brevundimonas</taxon>
    </lineage>
</organism>
<evidence type="ECO:0000256" key="10">
    <source>
        <dbReference type="ARBA" id="ARBA00048721"/>
    </source>
</evidence>
<keyword evidence="9 11" id="KW-0520">NAD</keyword>
<protein>
    <recommendedName>
        <fullName evidence="11">Probable nicotinate-nucleotide adenylyltransferase</fullName>
        <ecNumber evidence="11">2.7.7.18</ecNumber>
    </recommendedName>
    <alternativeName>
        <fullName evidence="11">Deamido-NAD(+) diphosphorylase</fullName>
    </alternativeName>
    <alternativeName>
        <fullName evidence="11">Deamido-NAD(+) pyrophosphorylase</fullName>
    </alternativeName>
    <alternativeName>
        <fullName evidence="11">Nicotinate mononucleotide adenylyltransferase</fullName>
        <shortName evidence="11">NaMN adenylyltransferase</shortName>
    </alternativeName>
</protein>
<keyword evidence="6 11" id="KW-0548">Nucleotidyltransferase</keyword>
<evidence type="ECO:0000256" key="6">
    <source>
        <dbReference type="ARBA" id="ARBA00022695"/>
    </source>
</evidence>
<evidence type="ECO:0000259" key="13">
    <source>
        <dbReference type="Pfam" id="PF01467"/>
    </source>
</evidence>
<dbReference type="PANTHER" id="PTHR39321">
    <property type="entry name" value="NICOTINATE-NUCLEOTIDE ADENYLYLTRANSFERASE-RELATED"/>
    <property type="match status" value="1"/>
</dbReference>
<evidence type="ECO:0000256" key="12">
    <source>
        <dbReference type="SAM" id="MobiDB-lite"/>
    </source>
</evidence>
<dbReference type="Pfam" id="PF01467">
    <property type="entry name" value="CTP_transf_like"/>
    <property type="match status" value="1"/>
</dbReference>
<keyword evidence="8 11" id="KW-0067">ATP-binding</keyword>
<evidence type="ECO:0000256" key="8">
    <source>
        <dbReference type="ARBA" id="ARBA00022840"/>
    </source>
</evidence>
<keyword evidence="15" id="KW-1185">Reference proteome</keyword>
<dbReference type="GO" id="GO:0005524">
    <property type="term" value="F:ATP binding"/>
    <property type="evidence" value="ECO:0007669"/>
    <property type="project" value="UniProtKB-KW"/>
</dbReference>
<dbReference type="GO" id="GO:0004515">
    <property type="term" value="F:nicotinate-nucleotide adenylyltransferase activity"/>
    <property type="evidence" value="ECO:0007669"/>
    <property type="project" value="UniProtKB-UniRule"/>
</dbReference>
<accession>A0A7W6JAP5</accession>
<reference evidence="14 15" key="1">
    <citation type="submission" date="2020-08" db="EMBL/GenBank/DDBJ databases">
        <title>Genomic Encyclopedia of Type Strains, Phase IV (KMG-IV): sequencing the most valuable type-strain genomes for metagenomic binning, comparative biology and taxonomic classification.</title>
        <authorList>
            <person name="Goeker M."/>
        </authorList>
    </citation>
    <scope>NUCLEOTIDE SEQUENCE [LARGE SCALE GENOMIC DNA]</scope>
    <source>
        <strain evidence="14 15">DSM 23960</strain>
    </source>
</reference>
<dbReference type="Proteomes" id="UP000529946">
    <property type="component" value="Unassembled WGS sequence"/>
</dbReference>
<dbReference type="NCBIfam" id="NF000843">
    <property type="entry name" value="PRK00071.2-2"/>
    <property type="match status" value="1"/>
</dbReference>
<sequence>MSFFHAGPAANASGPRRGALRDGLDLQPGMTVGVFGGSFNPAHDGHAHLAETALKRLGLDRIVWLVSPQNPLKDPRDSAPLAERMASARKAAALAASGPSMIVSDFETRVGTQWTIDTLRALTARHPGVRFVWLMGSDNLATFHRWRGWTDIMRLMPVAVIARPGSLQDSRTAPAAARFASARVPAEHARGLARMPAPAWTWLSAPLNFRSSTALRQAARRGAGDATPGSC</sequence>
<evidence type="ECO:0000256" key="7">
    <source>
        <dbReference type="ARBA" id="ARBA00022741"/>
    </source>
</evidence>
<feature type="domain" description="Cytidyltransferase-like" evidence="13">
    <location>
        <begin position="34"/>
        <end position="217"/>
    </location>
</feature>
<dbReference type="NCBIfam" id="TIGR00482">
    <property type="entry name" value="nicotinate (nicotinamide) nucleotide adenylyltransferase"/>
    <property type="match status" value="1"/>
</dbReference>
<evidence type="ECO:0000313" key="14">
    <source>
        <dbReference type="EMBL" id="MBB4081653.1"/>
    </source>
</evidence>
<evidence type="ECO:0000256" key="9">
    <source>
        <dbReference type="ARBA" id="ARBA00023027"/>
    </source>
</evidence>
<name>A0A7W6JAP5_9CAUL</name>
<evidence type="ECO:0000256" key="3">
    <source>
        <dbReference type="ARBA" id="ARBA00009014"/>
    </source>
</evidence>
<gene>
    <name evidence="11" type="primary">nadD</name>
    <name evidence="14" type="ORF">GGR12_000492</name>
</gene>
<dbReference type="UniPathway" id="UPA00253">
    <property type="reaction ID" value="UER00332"/>
</dbReference>
<dbReference type="Gene3D" id="3.40.50.620">
    <property type="entry name" value="HUPs"/>
    <property type="match status" value="1"/>
</dbReference>
<comment type="pathway">
    <text evidence="2 11">Cofactor biosynthesis; NAD(+) biosynthesis; deamido-NAD(+) from nicotinate D-ribonucleotide: step 1/1.</text>
</comment>
<dbReference type="InterPro" id="IPR014729">
    <property type="entry name" value="Rossmann-like_a/b/a_fold"/>
</dbReference>
<dbReference type="SUPFAM" id="SSF52374">
    <property type="entry name" value="Nucleotidylyl transferase"/>
    <property type="match status" value="1"/>
</dbReference>
<comment type="catalytic activity">
    <reaction evidence="10 11">
        <text>nicotinate beta-D-ribonucleotide + ATP + H(+) = deamido-NAD(+) + diphosphate</text>
        <dbReference type="Rhea" id="RHEA:22860"/>
        <dbReference type="ChEBI" id="CHEBI:15378"/>
        <dbReference type="ChEBI" id="CHEBI:30616"/>
        <dbReference type="ChEBI" id="CHEBI:33019"/>
        <dbReference type="ChEBI" id="CHEBI:57502"/>
        <dbReference type="ChEBI" id="CHEBI:58437"/>
        <dbReference type="EC" id="2.7.7.18"/>
    </reaction>
</comment>
<feature type="region of interest" description="Disordered" evidence="12">
    <location>
        <begin position="1"/>
        <end position="23"/>
    </location>
</feature>
<dbReference type="AlphaFoldDB" id="A0A7W6JAP5"/>
<dbReference type="PANTHER" id="PTHR39321:SF3">
    <property type="entry name" value="PHOSPHOPANTETHEINE ADENYLYLTRANSFERASE"/>
    <property type="match status" value="1"/>
</dbReference>
<evidence type="ECO:0000256" key="2">
    <source>
        <dbReference type="ARBA" id="ARBA00005019"/>
    </source>
</evidence>
<dbReference type="EC" id="2.7.7.18" evidence="11"/>
<keyword evidence="7 11" id="KW-0547">Nucleotide-binding</keyword>
<comment type="caution">
    <text evidence="14">The sequence shown here is derived from an EMBL/GenBank/DDBJ whole genome shotgun (WGS) entry which is preliminary data.</text>
</comment>
<dbReference type="HAMAP" id="MF_00244">
    <property type="entry name" value="NaMN_adenylyltr"/>
    <property type="match status" value="1"/>
</dbReference>
<dbReference type="InterPro" id="IPR005248">
    <property type="entry name" value="NadD/NMNAT"/>
</dbReference>
<comment type="similarity">
    <text evidence="3 11">Belongs to the NadD family.</text>
</comment>
<evidence type="ECO:0000256" key="5">
    <source>
        <dbReference type="ARBA" id="ARBA00022679"/>
    </source>
</evidence>
<dbReference type="NCBIfam" id="NF000845">
    <property type="entry name" value="PRK00071.2-4"/>
    <property type="match status" value="1"/>
</dbReference>
<dbReference type="EMBL" id="JACIDM010000001">
    <property type="protein sequence ID" value="MBB4081653.1"/>
    <property type="molecule type" value="Genomic_DNA"/>
</dbReference>
<evidence type="ECO:0000256" key="4">
    <source>
        <dbReference type="ARBA" id="ARBA00022642"/>
    </source>
</evidence>
<dbReference type="RefSeq" id="WP_246328713.1">
    <property type="nucleotide sequence ID" value="NZ_BAAAER010000002.1"/>
</dbReference>
<dbReference type="CDD" id="cd02165">
    <property type="entry name" value="NMNAT"/>
    <property type="match status" value="1"/>
</dbReference>
<evidence type="ECO:0000256" key="11">
    <source>
        <dbReference type="HAMAP-Rule" id="MF_00244"/>
    </source>
</evidence>
<evidence type="ECO:0000256" key="1">
    <source>
        <dbReference type="ARBA" id="ARBA00002324"/>
    </source>
</evidence>
<keyword evidence="4 11" id="KW-0662">Pyridine nucleotide biosynthesis</keyword>
<keyword evidence="5 11" id="KW-0808">Transferase</keyword>
<dbReference type="GO" id="GO:0009435">
    <property type="term" value="P:NAD+ biosynthetic process"/>
    <property type="evidence" value="ECO:0007669"/>
    <property type="project" value="UniProtKB-UniRule"/>
</dbReference>
<comment type="function">
    <text evidence="1 11">Catalyzes the reversible adenylation of nicotinate mononucleotide (NaMN) to nicotinic acid adenine dinucleotide (NaAD).</text>
</comment>
<proteinExistence type="inferred from homology"/>